<organism evidence="1 2">
    <name type="scientific">Nostoc sphaeroides CCNUC1</name>
    <dbReference type="NCBI Taxonomy" id="2653204"/>
    <lineage>
        <taxon>Bacteria</taxon>
        <taxon>Bacillati</taxon>
        <taxon>Cyanobacteriota</taxon>
        <taxon>Cyanophyceae</taxon>
        <taxon>Nostocales</taxon>
        <taxon>Nostocaceae</taxon>
        <taxon>Nostoc</taxon>
    </lineage>
</organism>
<keyword evidence="2" id="KW-1185">Reference proteome</keyword>
<proteinExistence type="predicted"/>
<sequence>MDNQTNENIHAALYQSLLKGSLRLIVDQEIPLAEAARAHHAIEQPGSLGKICLIP</sequence>
<evidence type="ECO:0008006" key="3">
    <source>
        <dbReference type="Google" id="ProtNLM"/>
    </source>
</evidence>
<reference evidence="1 2" key="1">
    <citation type="submission" date="2019-10" db="EMBL/GenBank/DDBJ databases">
        <title>Genomic and transcriptomic insights into the perfect genentic adaptation of a filamentous nitrogen-fixing cyanobacterium to rice fields.</title>
        <authorList>
            <person name="Chen Z."/>
        </authorList>
    </citation>
    <scope>NUCLEOTIDE SEQUENCE [LARGE SCALE GENOMIC DNA]</scope>
    <source>
        <strain evidence="1">CCNUC1</strain>
    </source>
</reference>
<dbReference type="Pfam" id="PF13602">
    <property type="entry name" value="ADH_zinc_N_2"/>
    <property type="match status" value="1"/>
</dbReference>
<name>A0A5P8WIK5_9NOSO</name>
<dbReference type="EMBL" id="CP045229">
    <property type="protein sequence ID" value="QFS52544.1"/>
    <property type="molecule type" value="Genomic_DNA"/>
</dbReference>
<dbReference type="KEGG" id="nsh:GXM_10299"/>
<dbReference type="Proteomes" id="UP000326678">
    <property type="component" value="Chromosome pGXM02"/>
</dbReference>
<dbReference type="Gene3D" id="3.90.180.10">
    <property type="entry name" value="Medium-chain alcohol dehydrogenases, catalytic domain"/>
    <property type="match status" value="1"/>
</dbReference>
<evidence type="ECO:0000313" key="2">
    <source>
        <dbReference type="Proteomes" id="UP000326678"/>
    </source>
</evidence>
<gene>
    <name evidence="1" type="ORF">GXM_10299</name>
</gene>
<evidence type="ECO:0000313" key="1">
    <source>
        <dbReference type="EMBL" id="QFS52544.1"/>
    </source>
</evidence>
<dbReference type="AlphaFoldDB" id="A0A5P8WIK5"/>
<protein>
    <recommendedName>
        <fullName evidence="3">Quinone oxidoreductase</fullName>
    </recommendedName>
</protein>
<accession>A0A5P8WIK5</accession>